<dbReference type="InterPro" id="IPR058627">
    <property type="entry name" value="MdtA-like_C"/>
</dbReference>
<evidence type="ECO:0000259" key="9">
    <source>
        <dbReference type="Pfam" id="PF25967"/>
    </source>
</evidence>
<feature type="chain" id="PRO_5045535463" evidence="5">
    <location>
        <begin position="30"/>
        <end position="395"/>
    </location>
</feature>
<dbReference type="Pfam" id="PF25967">
    <property type="entry name" value="RND-MFP_C"/>
    <property type="match status" value="1"/>
</dbReference>
<gene>
    <name evidence="10" type="ORF">ACFPOC_09605</name>
</gene>
<dbReference type="Proteomes" id="UP001596056">
    <property type="component" value="Unassembled WGS sequence"/>
</dbReference>
<evidence type="ECO:0000259" key="6">
    <source>
        <dbReference type="Pfam" id="PF25876"/>
    </source>
</evidence>
<dbReference type="InterPro" id="IPR058624">
    <property type="entry name" value="MdtA-like_HH"/>
</dbReference>
<sequence>MALLPRTLRLAATALLGPALLGLAAAASAQDAPPPTAVTVVTLQPQSVTLTSTLPGRVAASASAEVRPQVAGLVTERRFQEGSRVEAGEVLYTIDPTTYEATLAQAEAAVAQAQAQLGAAEREATRVEELRERDVASQQVFDEAIAARDAARAALQVAQAQLLSARIELERTTITAPISGEIGLSLTSQGALVTASQADPLTVIRQIDPVYVDVTQSAAELLAWRRGQTQADLDGADRTVRLILADGSEFEHTGELTAAEPQVDEQTGVVVLRMEFPNPDKLLLPGMYVQVEIPTGAVDDVFLVPQEGVGRDRRGRPTALVVNAGNVVEERLLTVLEDRGSDWVVSDGLQPGDRVIVAGLQRAAPGATVAPEERPEETAMADPPAGAAAPDAAAD</sequence>
<evidence type="ECO:0000256" key="1">
    <source>
        <dbReference type="ARBA" id="ARBA00004196"/>
    </source>
</evidence>
<feature type="domain" description="Multidrug resistance protein MdtA-like alpha-helical hairpin" evidence="6">
    <location>
        <begin position="102"/>
        <end position="171"/>
    </location>
</feature>
<feature type="region of interest" description="Disordered" evidence="4">
    <location>
        <begin position="364"/>
        <end position="395"/>
    </location>
</feature>
<keyword evidence="3" id="KW-0175">Coiled coil</keyword>
<feature type="coiled-coil region" evidence="3">
    <location>
        <begin position="103"/>
        <end position="130"/>
    </location>
</feature>
<organism evidence="10 11">
    <name type="scientific">Rubellimicrobium aerolatum</name>
    <dbReference type="NCBI Taxonomy" id="490979"/>
    <lineage>
        <taxon>Bacteria</taxon>
        <taxon>Pseudomonadati</taxon>
        <taxon>Pseudomonadota</taxon>
        <taxon>Alphaproteobacteria</taxon>
        <taxon>Rhodobacterales</taxon>
        <taxon>Roseobacteraceae</taxon>
        <taxon>Rubellimicrobium</taxon>
    </lineage>
</organism>
<dbReference type="InterPro" id="IPR058625">
    <property type="entry name" value="MdtA-like_BSH"/>
</dbReference>
<keyword evidence="5" id="KW-0732">Signal</keyword>
<dbReference type="Pfam" id="PF25917">
    <property type="entry name" value="BSH_RND"/>
    <property type="match status" value="1"/>
</dbReference>
<comment type="caution">
    <text evidence="10">The sequence shown here is derived from an EMBL/GenBank/DDBJ whole genome shotgun (WGS) entry which is preliminary data.</text>
</comment>
<feature type="signal peptide" evidence="5">
    <location>
        <begin position="1"/>
        <end position="29"/>
    </location>
</feature>
<evidence type="ECO:0000313" key="10">
    <source>
        <dbReference type="EMBL" id="MFC5566668.1"/>
    </source>
</evidence>
<accession>A0ABW0SCH0</accession>
<dbReference type="PANTHER" id="PTHR30158">
    <property type="entry name" value="ACRA/E-RELATED COMPONENT OF DRUG EFFLUX TRANSPORTER"/>
    <property type="match status" value="1"/>
</dbReference>
<dbReference type="Gene3D" id="2.40.30.170">
    <property type="match status" value="1"/>
</dbReference>
<comment type="subcellular location">
    <subcellularLocation>
        <location evidence="1">Cell envelope</location>
    </subcellularLocation>
</comment>
<dbReference type="SUPFAM" id="SSF111369">
    <property type="entry name" value="HlyD-like secretion proteins"/>
    <property type="match status" value="1"/>
</dbReference>
<evidence type="ECO:0000313" key="11">
    <source>
        <dbReference type="Proteomes" id="UP001596056"/>
    </source>
</evidence>
<dbReference type="InterPro" id="IPR006143">
    <property type="entry name" value="RND_pump_MFP"/>
</dbReference>
<feature type="compositionally biased region" description="Low complexity" evidence="4">
    <location>
        <begin position="380"/>
        <end position="395"/>
    </location>
</feature>
<protein>
    <submittedName>
        <fullName evidence="10">Efflux RND transporter periplasmic adaptor subunit</fullName>
    </submittedName>
</protein>
<dbReference type="RefSeq" id="WP_377109927.1">
    <property type="nucleotide sequence ID" value="NZ_JAGGJP010000007.1"/>
</dbReference>
<evidence type="ECO:0000256" key="3">
    <source>
        <dbReference type="SAM" id="Coils"/>
    </source>
</evidence>
<feature type="domain" description="Multidrug resistance protein MdtA-like barrel-sandwich hybrid" evidence="7">
    <location>
        <begin position="64"/>
        <end position="204"/>
    </location>
</feature>
<dbReference type="InterPro" id="IPR058626">
    <property type="entry name" value="MdtA-like_b-barrel"/>
</dbReference>
<evidence type="ECO:0000256" key="5">
    <source>
        <dbReference type="SAM" id="SignalP"/>
    </source>
</evidence>
<dbReference type="PANTHER" id="PTHR30158:SF3">
    <property type="entry name" value="MULTIDRUG EFFLUX PUMP SUBUNIT ACRA-RELATED"/>
    <property type="match status" value="1"/>
</dbReference>
<feature type="domain" description="Multidrug resistance protein MdtA-like C-terminal permuted SH3" evidence="9">
    <location>
        <begin position="301"/>
        <end position="362"/>
    </location>
</feature>
<dbReference type="Pfam" id="PF25944">
    <property type="entry name" value="Beta-barrel_RND"/>
    <property type="match status" value="1"/>
</dbReference>
<proteinExistence type="inferred from homology"/>
<evidence type="ECO:0000259" key="7">
    <source>
        <dbReference type="Pfam" id="PF25917"/>
    </source>
</evidence>
<reference evidence="11" key="1">
    <citation type="journal article" date="2019" name="Int. J. Syst. Evol. Microbiol.">
        <title>The Global Catalogue of Microorganisms (GCM) 10K type strain sequencing project: providing services to taxonomists for standard genome sequencing and annotation.</title>
        <authorList>
            <consortium name="The Broad Institute Genomics Platform"/>
            <consortium name="The Broad Institute Genome Sequencing Center for Infectious Disease"/>
            <person name="Wu L."/>
            <person name="Ma J."/>
        </authorList>
    </citation>
    <scope>NUCLEOTIDE SEQUENCE [LARGE SCALE GENOMIC DNA]</scope>
    <source>
        <strain evidence="11">KACC 11588</strain>
    </source>
</reference>
<dbReference type="EMBL" id="JBHSNA010000007">
    <property type="protein sequence ID" value="MFC5566668.1"/>
    <property type="molecule type" value="Genomic_DNA"/>
</dbReference>
<evidence type="ECO:0000259" key="8">
    <source>
        <dbReference type="Pfam" id="PF25944"/>
    </source>
</evidence>
<feature type="domain" description="Multidrug resistance protein MdtA-like beta-barrel" evidence="8">
    <location>
        <begin position="209"/>
        <end position="295"/>
    </location>
</feature>
<evidence type="ECO:0000256" key="2">
    <source>
        <dbReference type="ARBA" id="ARBA00009477"/>
    </source>
</evidence>
<evidence type="ECO:0000256" key="4">
    <source>
        <dbReference type="SAM" id="MobiDB-lite"/>
    </source>
</evidence>
<dbReference type="Pfam" id="PF25876">
    <property type="entry name" value="HH_MFP_RND"/>
    <property type="match status" value="1"/>
</dbReference>
<dbReference type="Gene3D" id="2.40.420.20">
    <property type="match status" value="1"/>
</dbReference>
<comment type="similarity">
    <text evidence="2">Belongs to the membrane fusion protein (MFP) (TC 8.A.1) family.</text>
</comment>
<dbReference type="NCBIfam" id="TIGR01730">
    <property type="entry name" value="RND_mfp"/>
    <property type="match status" value="1"/>
</dbReference>
<keyword evidence="11" id="KW-1185">Reference proteome</keyword>
<name>A0ABW0SCH0_9RHOB</name>
<dbReference type="Gene3D" id="2.40.50.100">
    <property type="match status" value="1"/>
</dbReference>
<dbReference type="Gene3D" id="1.10.287.470">
    <property type="entry name" value="Helix hairpin bin"/>
    <property type="match status" value="1"/>
</dbReference>